<evidence type="ECO:0000259" key="1">
    <source>
        <dbReference type="PROSITE" id="PS50164"/>
    </source>
</evidence>
<dbReference type="CDD" id="cd10447">
    <property type="entry name" value="GIY-YIG_unchar_2"/>
    <property type="match status" value="1"/>
</dbReference>
<reference evidence="2" key="2">
    <citation type="submission" date="2023-01" db="EMBL/GenBank/DDBJ databases">
        <title>Draft genome sequence of Devosia yakushimensis strain NBRC 103855.</title>
        <authorList>
            <person name="Sun Q."/>
            <person name="Mori K."/>
        </authorList>
    </citation>
    <scope>NUCLEOTIDE SEQUENCE</scope>
    <source>
        <strain evidence="2">NBRC 103855</strain>
    </source>
</reference>
<feature type="domain" description="GIY-YIG" evidence="1">
    <location>
        <begin position="54"/>
        <end position="137"/>
    </location>
</feature>
<accession>A0ABQ5UHL6</accession>
<organism evidence="2 3">
    <name type="scientific">Devosia yakushimensis</name>
    <dbReference type="NCBI Taxonomy" id="470028"/>
    <lineage>
        <taxon>Bacteria</taxon>
        <taxon>Pseudomonadati</taxon>
        <taxon>Pseudomonadota</taxon>
        <taxon>Alphaproteobacteria</taxon>
        <taxon>Hyphomicrobiales</taxon>
        <taxon>Devosiaceae</taxon>
        <taxon>Devosia</taxon>
    </lineage>
</organism>
<sequence length="300" mass="32562">MTAAAAFASRTLRVYLEDGTPQGLIAIDAGNWTGKILCAPASRVKQLLKRSEAAHGGIYVMIGEDMERPGGKLTYIGEADDVASRMRTHLHRNTMDFERLALVVTVNNSLDKSRSRFLESQLLKRVSEAGRARLANQRFPEYEGLSEFDRVDMETFIEQALLILPLFGFDIFRQLSPDRVLPSQFPSASSDIFVFATGEASASAPETDDGFVVLAGSTARRTTTATLPDTYRSLREQLRARGALAATPAGSLLFTQDVVFTSPSAAAAIVAGRSASGPHEWKHEPSGLLLKDWKADAIGG</sequence>
<keyword evidence="3" id="KW-1185">Reference proteome</keyword>
<gene>
    <name evidence="2" type="ORF">GCM10007913_33930</name>
</gene>
<reference evidence="2" key="1">
    <citation type="journal article" date="2014" name="Int. J. Syst. Evol. Microbiol.">
        <title>Complete genome of a new Firmicutes species belonging to the dominant human colonic microbiota ('Ruminococcus bicirculans') reveals two chromosomes and a selective capacity to utilize plant glucans.</title>
        <authorList>
            <consortium name="NISC Comparative Sequencing Program"/>
            <person name="Wegmann U."/>
            <person name="Louis P."/>
            <person name="Goesmann A."/>
            <person name="Henrissat B."/>
            <person name="Duncan S.H."/>
            <person name="Flint H.J."/>
        </authorList>
    </citation>
    <scope>NUCLEOTIDE SEQUENCE</scope>
    <source>
        <strain evidence="2">NBRC 103855</strain>
    </source>
</reference>
<dbReference type="InterPro" id="IPR000305">
    <property type="entry name" value="GIY-YIG_endonuc"/>
</dbReference>
<dbReference type="Pfam" id="PF14267">
    <property type="entry name" value="DUF4357"/>
    <property type="match status" value="1"/>
</dbReference>
<evidence type="ECO:0000313" key="2">
    <source>
        <dbReference type="EMBL" id="GLQ11461.1"/>
    </source>
</evidence>
<dbReference type="EMBL" id="BSNG01000001">
    <property type="protein sequence ID" value="GLQ11461.1"/>
    <property type="molecule type" value="Genomic_DNA"/>
</dbReference>
<name>A0ABQ5UHL6_9HYPH</name>
<protein>
    <submittedName>
        <fullName evidence="2">Methionine sulfoxide reductase</fullName>
    </submittedName>
</protein>
<proteinExistence type="predicted"/>
<dbReference type="PROSITE" id="PS50164">
    <property type="entry name" value="GIY_YIG"/>
    <property type="match status" value="1"/>
</dbReference>
<evidence type="ECO:0000313" key="3">
    <source>
        <dbReference type="Proteomes" id="UP001161406"/>
    </source>
</evidence>
<dbReference type="InterPro" id="IPR025579">
    <property type="entry name" value="DUF4357"/>
</dbReference>
<dbReference type="Proteomes" id="UP001161406">
    <property type="component" value="Unassembled WGS sequence"/>
</dbReference>
<dbReference type="RefSeq" id="WP_284392751.1">
    <property type="nucleotide sequence ID" value="NZ_BSNG01000001.1"/>
</dbReference>
<comment type="caution">
    <text evidence="2">The sequence shown here is derived from an EMBL/GenBank/DDBJ whole genome shotgun (WGS) entry which is preliminary data.</text>
</comment>